<dbReference type="EMBL" id="JADOXO010000211">
    <property type="protein sequence ID" value="KAF9809305.1"/>
    <property type="molecule type" value="Genomic_DNA"/>
</dbReference>
<sequence>MSPIVLHSNPLPEDATWSFNATVPPPRRPGFGKHVSFSPQAITLDMVPFPSNRILNADDTSKFILASFEALRFPNTPASTSREYMVRLFQAGFFLNGVQYRFYGHSNSQLVSISIPREPGSDLVF</sequence>
<dbReference type="AlphaFoldDB" id="A0A8H7U0B6"/>
<reference evidence="1" key="1">
    <citation type="submission" date="2020-11" db="EMBL/GenBank/DDBJ databases">
        <authorList>
            <person name="Koelle M."/>
            <person name="Horta M.A.C."/>
            <person name="Nowrousian M."/>
            <person name="Ohm R.A."/>
            <person name="Benz P."/>
            <person name="Pilgard A."/>
        </authorList>
    </citation>
    <scope>NUCLEOTIDE SEQUENCE</scope>
    <source>
        <strain evidence="1">FPRL280</strain>
    </source>
</reference>
<accession>A0A8H7U0B6</accession>
<comment type="caution">
    <text evidence="1">The sequence shown here is derived from an EMBL/GenBank/DDBJ whole genome shotgun (WGS) entry which is preliminary data.</text>
</comment>
<name>A0A8H7U0B6_9APHY</name>
<gene>
    <name evidence="1" type="ORF">IEO21_07454</name>
</gene>
<dbReference type="Proteomes" id="UP000639403">
    <property type="component" value="Unassembled WGS sequence"/>
</dbReference>
<proteinExistence type="predicted"/>
<organism evidence="1 2">
    <name type="scientific">Rhodonia placenta</name>
    <dbReference type="NCBI Taxonomy" id="104341"/>
    <lineage>
        <taxon>Eukaryota</taxon>
        <taxon>Fungi</taxon>
        <taxon>Dikarya</taxon>
        <taxon>Basidiomycota</taxon>
        <taxon>Agaricomycotina</taxon>
        <taxon>Agaricomycetes</taxon>
        <taxon>Polyporales</taxon>
        <taxon>Adustoporiaceae</taxon>
        <taxon>Rhodonia</taxon>
    </lineage>
</organism>
<evidence type="ECO:0000313" key="2">
    <source>
        <dbReference type="Proteomes" id="UP000639403"/>
    </source>
</evidence>
<reference evidence="1" key="2">
    <citation type="journal article" name="Front. Microbiol.">
        <title>Degradative Capacity of Two Strains of Rhodonia placenta: From Phenotype to Genotype.</title>
        <authorList>
            <person name="Kolle M."/>
            <person name="Horta M.A.C."/>
            <person name="Nowrousian M."/>
            <person name="Ohm R.A."/>
            <person name="Benz J.P."/>
            <person name="Pilgard A."/>
        </authorList>
    </citation>
    <scope>NUCLEOTIDE SEQUENCE</scope>
    <source>
        <strain evidence="1">FPRL280</strain>
    </source>
</reference>
<protein>
    <submittedName>
        <fullName evidence="1">Uncharacterized protein</fullName>
    </submittedName>
</protein>
<evidence type="ECO:0000313" key="1">
    <source>
        <dbReference type="EMBL" id="KAF9809305.1"/>
    </source>
</evidence>